<sequence length="301" mass="32241">MTTSQTNRHAAPLLITGCVIFGLGSLIVKVVPVGAYAIAFWRLCIAAFVFWGLSRFFGHKLPRNGKALRFALLAGAFLGVDLALWHESIYAVGPGISTLLNSLQIFFLTAVGFFFFGERLGKIQLLSLMMAVAGVVLIASPEFGRNEAAGWGLASGIVSGAMLALSMVFVRKTHHIEPTPLFPMMLLVSLGGMTALLLPVLLLDTHHIFPTTLRDAGLVLIYGVVMQCFAWGLIAYSIPLLPLSLTGLLLLSEPVAALAIDYFLLDKPIGALQWSGAALTLFAIYLGSPAPKTAMRKPAES</sequence>
<evidence type="ECO:0000256" key="6">
    <source>
        <dbReference type="SAM" id="Phobius"/>
    </source>
</evidence>
<protein>
    <submittedName>
        <fullName evidence="8">EamA family transporter</fullName>
    </submittedName>
</protein>
<accession>A0A1X3DHV2</accession>
<comment type="subcellular location">
    <subcellularLocation>
        <location evidence="1">Membrane</location>
        <topology evidence="1">Multi-pass membrane protein</topology>
    </subcellularLocation>
</comment>
<feature type="transmembrane region" description="Helical" evidence="6">
    <location>
        <begin position="123"/>
        <end position="143"/>
    </location>
</feature>
<dbReference type="PANTHER" id="PTHR32322:SF2">
    <property type="entry name" value="EAMA DOMAIN-CONTAINING PROTEIN"/>
    <property type="match status" value="1"/>
</dbReference>
<dbReference type="RefSeq" id="WP_085359409.1">
    <property type="nucleotide sequence ID" value="NZ_MTAB01000013.1"/>
</dbReference>
<feature type="transmembrane region" description="Helical" evidence="6">
    <location>
        <begin position="182"/>
        <end position="203"/>
    </location>
</feature>
<evidence type="ECO:0000256" key="5">
    <source>
        <dbReference type="ARBA" id="ARBA00023136"/>
    </source>
</evidence>
<proteinExistence type="inferred from homology"/>
<comment type="caution">
    <text evidence="8">The sequence shown here is derived from an EMBL/GenBank/DDBJ whole genome shotgun (WGS) entry which is preliminary data.</text>
</comment>
<name>A0A1X3DHV2_9NEIS</name>
<keyword evidence="5 6" id="KW-0472">Membrane</keyword>
<feature type="transmembrane region" description="Helical" evidence="6">
    <location>
        <begin position="215"/>
        <end position="236"/>
    </location>
</feature>
<keyword evidence="3 6" id="KW-0812">Transmembrane</keyword>
<feature type="transmembrane region" description="Helical" evidence="6">
    <location>
        <begin position="271"/>
        <end position="288"/>
    </location>
</feature>
<feature type="domain" description="EamA" evidence="7">
    <location>
        <begin position="151"/>
        <end position="286"/>
    </location>
</feature>
<comment type="similarity">
    <text evidence="2">Belongs to the EamA transporter family.</text>
</comment>
<dbReference type="InterPro" id="IPR050638">
    <property type="entry name" value="AA-Vitamin_Transporters"/>
</dbReference>
<feature type="transmembrane region" description="Helical" evidence="6">
    <location>
        <begin position="149"/>
        <end position="170"/>
    </location>
</feature>
<evidence type="ECO:0000313" key="8">
    <source>
        <dbReference type="EMBL" id="OSI20881.1"/>
    </source>
</evidence>
<evidence type="ECO:0000259" key="7">
    <source>
        <dbReference type="Pfam" id="PF00892"/>
    </source>
</evidence>
<evidence type="ECO:0000256" key="4">
    <source>
        <dbReference type="ARBA" id="ARBA00022989"/>
    </source>
</evidence>
<dbReference type="GO" id="GO:0016020">
    <property type="term" value="C:membrane"/>
    <property type="evidence" value="ECO:0007669"/>
    <property type="project" value="UniProtKB-SubCell"/>
</dbReference>
<dbReference type="InterPro" id="IPR037185">
    <property type="entry name" value="EmrE-like"/>
</dbReference>
<dbReference type="OrthoDB" id="5625838at2"/>
<evidence type="ECO:0000256" key="2">
    <source>
        <dbReference type="ARBA" id="ARBA00007362"/>
    </source>
</evidence>
<gene>
    <name evidence="8" type="ORF">BV912_06960</name>
</gene>
<dbReference type="SUPFAM" id="SSF103481">
    <property type="entry name" value="Multidrug resistance efflux transporter EmrE"/>
    <property type="match status" value="2"/>
</dbReference>
<evidence type="ECO:0000256" key="1">
    <source>
        <dbReference type="ARBA" id="ARBA00004141"/>
    </source>
</evidence>
<dbReference type="InterPro" id="IPR000620">
    <property type="entry name" value="EamA_dom"/>
</dbReference>
<feature type="transmembrane region" description="Helical" evidence="6">
    <location>
        <begin position="70"/>
        <end position="86"/>
    </location>
</feature>
<feature type="transmembrane region" description="Helical" evidence="6">
    <location>
        <begin position="12"/>
        <end position="32"/>
    </location>
</feature>
<evidence type="ECO:0000313" key="9">
    <source>
        <dbReference type="Proteomes" id="UP000193303"/>
    </source>
</evidence>
<feature type="transmembrane region" description="Helical" evidence="6">
    <location>
        <begin position="243"/>
        <end position="265"/>
    </location>
</feature>
<dbReference type="AlphaFoldDB" id="A0A1X3DHV2"/>
<dbReference type="STRING" id="1931275.BV914_08940"/>
<keyword evidence="4 6" id="KW-1133">Transmembrane helix</keyword>
<dbReference type="EMBL" id="MTAB01000013">
    <property type="protein sequence ID" value="OSI20881.1"/>
    <property type="molecule type" value="Genomic_DNA"/>
</dbReference>
<feature type="transmembrane region" description="Helical" evidence="6">
    <location>
        <begin position="38"/>
        <end position="58"/>
    </location>
</feature>
<dbReference type="Pfam" id="PF00892">
    <property type="entry name" value="EamA"/>
    <property type="match status" value="2"/>
</dbReference>
<feature type="domain" description="EamA" evidence="7">
    <location>
        <begin position="13"/>
        <end position="139"/>
    </location>
</feature>
<dbReference type="PANTHER" id="PTHR32322">
    <property type="entry name" value="INNER MEMBRANE TRANSPORTER"/>
    <property type="match status" value="1"/>
</dbReference>
<organism evidence="8 9">
    <name type="scientific">Neisseria dumasiana</name>
    <dbReference type="NCBI Taxonomy" id="1931275"/>
    <lineage>
        <taxon>Bacteria</taxon>
        <taxon>Pseudomonadati</taxon>
        <taxon>Pseudomonadota</taxon>
        <taxon>Betaproteobacteria</taxon>
        <taxon>Neisseriales</taxon>
        <taxon>Neisseriaceae</taxon>
        <taxon>Neisseria</taxon>
    </lineage>
</organism>
<dbReference type="Proteomes" id="UP000193303">
    <property type="component" value="Unassembled WGS sequence"/>
</dbReference>
<evidence type="ECO:0000256" key="3">
    <source>
        <dbReference type="ARBA" id="ARBA00022692"/>
    </source>
</evidence>
<reference evidence="9" key="1">
    <citation type="submission" date="2017-01" db="EMBL/GenBank/DDBJ databases">
        <authorList>
            <person name="Mah S.A."/>
            <person name="Swanson W.J."/>
            <person name="Moy G.W."/>
            <person name="Vacquier V.D."/>
        </authorList>
    </citation>
    <scope>NUCLEOTIDE SEQUENCE [LARGE SCALE GENOMIC DNA]</scope>
    <source>
        <strain evidence="9">124861</strain>
    </source>
</reference>
<feature type="transmembrane region" description="Helical" evidence="6">
    <location>
        <begin position="98"/>
        <end position="116"/>
    </location>
</feature>